<name>A0A411HML4_9GAMM</name>
<dbReference type="RefSeq" id="WP_129834987.1">
    <property type="nucleotide sequence ID" value="NZ_CP035704.1"/>
</dbReference>
<evidence type="ECO:0000256" key="3">
    <source>
        <dbReference type="ARBA" id="ARBA00022692"/>
    </source>
</evidence>
<dbReference type="InterPro" id="IPR003838">
    <property type="entry name" value="ABC3_permease_C"/>
</dbReference>
<feature type="domain" description="ABC3 transporter permease C-terminal" evidence="7">
    <location>
        <begin position="705"/>
        <end position="811"/>
    </location>
</feature>
<dbReference type="PANTHER" id="PTHR30287">
    <property type="entry name" value="MEMBRANE COMPONENT OF PREDICTED ABC SUPERFAMILY METABOLITE UPTAKE TRANSPORTER"/>
    <property type="match status" value="1"/>
</dbReference>
<evidence type="ECO:0000256" key="5">
    <source>
        <dbReference type="ARBA" id="ARBA00023136"/>
    </source>
</evidence>
<dbReference type="GO" id="GO:0005886">
    <property type="term" value="C:plasma membrane"/>
    <property type="evidence" value="ECO:0007669"/>
    <property type="project" value="UniProtKB-SubCell"/>
</dbReference>
<evidence type="ECO:0000256" key="6">
    <source>
        <dbReference type="SAM" id="Phobius"/>
    </source>
</evidence>
<keyword evidence="4 6" id="KW-1133">Transmembrane helix</keyword>
<dbReference type="InterPro" id="IPR038766">
    <property type="entry name" value="Membrane_comp_ABC_pdt"/>
</dbReference>
<evidence type="ECO:0000256" key="2">
    <source>
        <dbReference type="ARBA" id="ARBA00022475"/>
    </source>
</evidence>
<dbReference type="KEGG" id="xbc:ELE36_15875"/>
<evidence type="ECO:0000259" key="7">
    <source>
        <dbReference type="Pfam" id="PF02687"/>
    </source>
</evidence>
<evidence type="ECO:0000256" key="4">
    <source>
        <dbReference type="ARBA" id="ARBA00022989"/>
    </source>
</evidence>
<dbReference type="PANTHER" id="PTHR30287:SF1">
    <property type="entry name" value="INNER MEMBRANE PROTEIN"/>
    <property type="match status" value="1"/>
</dbReference>
<protein>
    <submittedName>
        <fullName evidence="8">FtsX-like permease family protein</fullName>
    </submittedName>
</protein>
<feature type="transmembrane region" description="Helical" evidence="6">
    <location>
        <begin position="343"/>
        <end position="367"/>
    </location>
</feature>
<feature type="transmembrane region" description="Helical" evidence="6">
    <location>
        <begin position="461"/>
        <end position="484"/>
    </location>
</feature>
<feature type="transmembrane region" description="Helical" evidence="6">
    <location>
        <begin position="297"/>
        <end position="323"/>
    </location>
</feature>
<proteinExistence type="predicted"/>
<reference evidence="8 9" key="1">
    <citation type="submission" date="2019-01" db="EMBL/GenBank/DDBJ databases">
        <title>Pseudolysobacter antarctica gen. nov., sp. nov., isolated from Fildes Peninsula, Antarctica.</title>
        <authorList>
            <person name="Wei Z."/>
            <person name="Peng F."/>
        </authorList>
    </citation>
    <scope>NUCLEOTIDE SEQUENCE [LARGE SCALE GENOMIC DNA]</scope>
    <source>
        <strain evidence="8 9">AQ6-296</strain>
    </source>
</reference>
<keyword evidence="9" id="KW-1185">Reference proteome</keyword>
<comment type="subcellular location">
    <subcellularLocation>
        <location evidence="1">Cell membrane</location>
        <topology evidence="1">Multi-pass membrane protein</topology>
    </subcellularLocation>
</comment>
<keyword evidence="5 6" id="KW-0472">Membrane</keyword>
<feature type="transmembrane region" description="Helical" evidence="6">
    <location>
        <begin position="788"/>
        <end position="808"/>
    </location>
</feature>
<feature type="transmembrane region" description="Helical" evidence="6">
    <location>
        <begin position="413"/>
        <end position="440"/>
    </location>
</feature>
<dbReference type="Proteomes" id="UP000291562">
    <property type="component" value="Chromosome"/>
</dbReference>
<organism evidence="8 9">
    <name type="scientific">Pseudolysobacter antarcticus</name>
    <dbReference type="NCBI Taxonomy" id="2511995"/>
    <lineage>
        <taxon>Bacteria</taxon>
        <taxon>Pseudomonadati</taxon>
        <taxon>Pseudomonadota</taxon>
        <taxon>Gammaproteobacteria</taxon>
        <taxon>Lysobacterales</taxon>
        <taxon>Rhodanobacteraceae</taxon>
        <taxon>Pseudolysobacter</taxon>
    </lineage>
</organism>
<dbReference type="Pfam" id="PF02687">
    <property type="entry name" value="FtsX"/>
    <property type="match status" value="2"/>
</dbReference>
<dbReference type="AlphaFoldDB" id="A0A411HML4"/>
<dbReference type="EMBL" id="CP035704">
    <property type="protein sequence ID" value="QBB71714.1"/>
    <property type="molecule type" value="Genomic_DNA"/>
</dbReference>
<evidence type="ECO:0000313" key="9">
    <source>
        <dbReference type="Proteomes" id="UP000291562"/>
    </source>
</evidence>
<feature type="transmembrane region" description="Helical" evidence="6">
    <location>
        <begin position="745"/>
        <end position="768"/>
    </location>
</feature>
<evidence type="ECO:0000313" key="8">
    <source>
        <dbReference type="EMBL" id="QBB71714.1"/>
    </source>
</evidence>
<evidence type="ECO:0000256" key="1">
    <source>
        <dbReference type="ARBA" id="ARBA00004651"/>
    </source>
</evidence>
<sequence>MKPFAFAWRALRREFRHGELTILALALVLAVAALGAVSTLGARIEQSIVASAAELMGGDLGVSARTPLPNEWRNEAQQLGLSSAASAEFPSVLFAGDKSRMCNIVAVDATYPLRGTLRVRDVDGREHSANAPPSGSVFVEHEVLTALGLQAGGGLALGDQTLHIAGEILSQPDGGQMFALAPRVLIALPDAQRSGLLGPGSRVRHKLMLAGDAAALTRFRDWVKPLLPAGAELVTLEQSQQNLRTAFDRGTSFLRLAALLSALLSGIAVALAAQRFARRKTDEVALLRCLGASRREVLLALLLELLLLALPACIVGVLLGLGLQAGVLALAKDLLPGVLPALPLLPSLAAFGVGIAVLIGFAMPPLLRLREVPPVRVFQRELATKSRRFDALYLLPVIVSAGLIYAQSDSLKLATILAGSLLAVAALTWLLGIVLIRVCLRLARHLPGALRFGLANLARRRGLSLIQSTALSLSLTALFIMALVGPQLLQGWRTELPADTPNYFLLNLQAEQRDVVVQKLETAGARGLNILPLAIGKLIAINGRVPKVEDYPDSRAANWINGETRISWSTTLPESNALISGSWFDANTTEPQLSVDTTWAEMFHLQLGDRMSLRVGERDIVATIRNIRKVNWNSFRVNFFLLLDPANAQSLPHGYVASFYEPPQQQAQLASLTHDYANLSLIDINALLDRVRDLIGRVSSAAQWVLVFSLIAGLLVLTAALNTTSDERRFEAALLRTLGARRGQLNAAVLGEFGFLGALSGGVAALGASATGILLARNVFDIGFVPPLLGLGAGIIAAIVLVTLAGWLGTRARITPMSVLQRG</sequence>
<feature type="domain" description="ABC3 transporter permease C-terminal" evidence="7">
    <location>
        <begin position="256"/>
        <end position="372"/>
    </location>
</feature>
<gene>
    <name evidence="8" type="ORF">ELE36_15875</name>
</gene>
<accession>A0A411HML4</accession>
<feature type="transmembrane region" description="Helical" evidence="6">
    <location>
        <begin position="388"/>
        <end position="407"/>
    </location>
</feature>
<feature type="transmembrane region" description="Helical" evidence="6">
    <location>
        <begin position="253"/>
        <end position="276"/>
    </location>
</feature>
<feature type="transmembrane region" description="Helical" evidence="6">
    <location>
        <begin position="704"/>
        <end position="724"/>
    </location>
</feature>
<dbReference type="OrthoDB" id="5292592at2"/>
<keyword evidence="2" id="KW-1003">Cell membrane</keyword>
<keyword evidence="3 6" id="KW-0812">Transmembrane</keyword>